<keyword evidence="7" id="KW-1185">Reference proteome</keyword>
<sequence length="238" mass="27213">MKPHAIHKLYDQRLAQSTKPFRARGASVVRCIHCMVVERLCICEERQTLTTNAGFLLVMYDDEVLKPSNTGRLIADTVEDTYAYIWSRKTPNEEMVALVNDPIWQPFVVFPAQYASEDRVVSQPVIKAGKRPLFIMIDGTWQEAKKIFRKSPWLDEVPVLSIKVDTQSRYQMREANGEGQLATAEVAAQVLALAGDIKASQCLDAWFDVFREYYLTGKKQRNLPDPAALDKYRELRTL</sequence>
<evidence type="ECO:0000259" key="5">
    <source>
        <dbReference type="SMART" id="SM01144"/>
    </source>
</evidence>
<proteinExistence type="predicted"/>
<organism evidence="6 7">
    <name type="scientific">Enterovibrio norvegicus FF-454</name>
    <dbReference type="NCBI Taxonomy" id="1185651"/>
    <lineage>
        <taxon>Bacteria</taxon>
        <taxon>Pseudomonadati</taxon>
        <taxon>Pseudomonadota</taxon>
        <taxon>Gammaproteobacteria</taxon>
        <taxon>Vibrionales</taxon>
        <taxon>Vibrionaceae</taxon>
        <taxon>Enterovibrio</taxon>
    </lineage>
</organism>
<evidence type="ECO:0000313" key="7">
    <source>
        <dbReference type="Proteomes" id="UP000095039"/>
    </source>
</evidence>
<dbReference type="SMART" id="SM01144">
    <property type="entry name" value="DTW"/>
    <property type="match status" value="1"/>
</dbReference>
<evidence type="ECO:0000256" key="2">
    <source>
        <dbReference type="ARBA" id="ARBA00022679"/>
    </source>
</evidence>
<evidence type="ECO:0000256" key="3">
    <source>
        <dbReference type="ARBA" id="ARBA00022691"/>
    </source>
</evidence>
<evidence type="ECO:0000313" key="6">
    <source>
        <dbReference type="EMBL" id="OEE62234.1"/>
    </source>
</evidence>
<dbReference type="EMBL" id="AJWN02000040">
    <property type="protein sequence ID" value="OEE62234.1"/>
    <property type="molecule type" value="Genomic_DNA"/>
</dbReference>
<keyword evidence="4" id="KW-0819">tRNA processing</keyword>
<keyword evidence="2" id="KW-0808">Transferase</keyword>
<dbReference type="GO" id="GO:0008033">
    <property type="term" value="P:tRNA processing"/>
    <property type="evidence" value="ECO:0007669"/>
    <property type="project" value="UniProtKB-KW"/>
</dbReference>
<dbReference type="EC" id="2.5.1.25" evidence="1"/>
<dbReference type="PANTHER" id="PTHR21392:SF1">
    <property type="entry name" value="TRNA-URIDINE AMINOCARBOXYPROPYLTRANSFERASE"/>
    <property type="match status" value="1"/>
</dbReference>
<dbReference type="InterPro" id="IPR005636">
    <property type="entry name" value="DTW"/>
</dbReference>
<evidence type="ECO:0000256" key="4">
    <source>
        <dbReference type="ARBA" id="ARBA00022694"/>
    </source>
</evidence>
<dbReference type="Proteomes" id="UP000095039">
    <property type="component" value="Unassembled WGS sequence"/>
</dbReference>
<accession>A0A1E5C9M4</accession>
<keyword evidence="3" id="KW-0949">S-adenosyl-L-methionine</keyword>
<dbReference type="AlphaFoldDB" id="A0A1E5C9M4"/>
<name>A0A1E5C9M4_9GAMM</name>
<evidence type="ECO:0000256" key="1">
    <source>
        <dbReference type="ARBA" id="ARBA00012386"/>
    </source>
</evidence>
<dbReference type="InterPro" id="IPR039262">
    <property type="entry name" value="DTWD2/TAPT"/>
</dbReference>
<reference evidence="6 7" key="1">
    <citation type="journal article" date="2012" name="Science">
        <title>Ecological populations of bacteria act as socially cohesive units of antibiotic production and resistance.</title>
        <authorList>
            <person name="Cordero O.X."/>
            <person name="Wildschutte H."/>
            <person name="Kirkup B."/>
            <person name="Proehl S."/>
            <person name="Ngo L."/>
            <person name="Hussain F."/>
            <person name="Le Roux F."/>
            <person name="Mincer T."/>
            <person name="Polz M.F."/>
        </authorList>
    </citation>
    <scope>NUCLEOTIDE SEQUENCE [LARGE SCALE GENOMIC DNA]</scope>
    <source>
        <strain evidence="6 7">FF-454</strain>
    </source>
</reference>
<comment type="caution">
    <text evidence="6">The sequence shown here is derived from an EMBL/GenBank/DDBJ whole genome shotgun (WGS) entry which is preliminary data.</text>
</comment>
<dbReference type="GO" id="GO:0016432">
    <property type="term" value="F:tRNA-uridine aminocarboxypropyltransferase activity"/>
    <property type="evidence" value="ECO:0007669"/>
    <property type="project" value="UniProtKB-EC"/>
</dbReference>
<feature type="domain" description="DTW" evidence="5">
    <location>
        <begin position="27"/>
        <end position="219"/>
    </location>
</feature>
<dbReference type="PANTHER" id="PTHR21392">
    <property type="entry name" value="TRNA-URIDINE AMINOCARBOXYPROPYLTRANSFERASE 2"/>
    <property type="match status" value="1"/>
</dbReference>
<protein>
    <recommendedName>
        <fullName evidence="1">tRNA-uridine aminocarboxypropyltransferase</fullName>
        <ecNumber evidence="1">2.5.1.25</ecNumber>
    </recommendedName>
</protein>
<dbReference type="RefSeq" id="WP_016962190.1">
    <property type="nucleotide sequence ID" value="NZ_AJWN02000040.1"/>
</dbReference>
<dbReference type="Pfam" id="PF03942">
    <property type="entry name" value="DTW"/>
    <property type="match status" value="1"/>
</dbReference>
<gene>
    <name evidence="6" type="ORF">A1OK_01620</name>
</gene>